<accession>A0A9P9IZF7</accession>
<feature type="domain" description="Chromo" evidence="2">
    <location>
        <begin position="261"/>
        <end position="291"/>
    </location>
</feature>
<dbReference type="Proteomes" id="UP000717696">
    <property type="component" value="Unassembled WGS sequence"/>
</dbReference>
<evidence type="ECO:0000259" key="2">
    <source>
        <dbReference type="PROSITE" id="PS50013"/>
    </source>
</evidence>
<reference evidence="3" key="1">
    <citation type="journal article" date="2021" name="Nat. Commun.">
        <title>Genetic determinants of endophytism in the Arabidopsis root mycobiome.</title>
        <authorList>
            <person name="Mesny F."/>
            <person name="Miyauchi S."/>
            <person name="Thiergart T."/>
            <person name="Pickel B."/>
            <person name="Atanasova L."/>
            <person name="Karlsson M."/>
            <person name="Huettel B."/>
            <person name="Barry K.W."/>
            <person name="Haridas S."/>
            <person name="Chen C."/>
            <person name="Bauer D."/>
            <person name="Andreopoulos W."/>
            <person name="Pangilinan J."/>
            <person name="LaButti K."/>
            <person name="Riley R."/>
            <person name="Lipzen A."/>
            <person name="Clum A."/>
            <person name="Drula E."/>
            <person name="Henrissat B."/>
            <person name="Kohler A."/>
            <person name="Grigoriev I.V."/>
            <person name="Martin F.M."/>
            <person name="Hacquard S."/>
        </authorList>
    </citation>
    <scope>NUCLEOTIDE SEQUENCE</scope>
    <source>
        <strain evidence="3">MPI-CAGE-AT-0021</strain>
    </source>
</reference>
<gene>
    <name evidence="3" type="ORF">B0J13DRAFT_526813</name>
</gene>
<evidence type="ECO:0000313" key="3">
    <source>
        <dbReference type="EMBL" id="KAH7141573.1"/>
    </source>
</evidence>
<dbReference type="AlphaFoldDB" id="A0A9P9IZF7"/>
<dbReference type="EMBL" id="JAGMUU010000012">
    <property type="protein sequence ID" value="KAH7141573.1"/>
    <property type="molecule type" value="Genomic_DNA"/>
</dbReference>
<dbReference type="GO" id="GO:0006338">
    <property type="term" value="P:chromatin remodeling"/>
    <property type="evidence" value="ECO:0007669"/>
    <property type="project" value="UniProtKB-ARBA"/>
</dbReference>
<dbReference type="SUPFAM" id="SSF54160">
    <property type="entry name" value="Chromo domain-like"/>
    <property type="match status" value="1"/>
</dbReference>
<protein>
    <recommendedName>
        <fullName evidence="2">Chromo domain-containing protein</fullName>
    </recommendedName>
</protein>
<name>A0A9P9IZF7_9HYPO</name>
<evidence type="ECO:0000313" key="4">
    <source>
        <dbReference type="Proteomes" id="UP000717696"/>
    </source>
</evidence>
<evidence type="ECO:0000256" key="1">
    <source>
        <dbReference type="ARBA" id="ARBA00011353"/>
    </source>
</evidence>
<proteinExistence type="predicted"/>
<comment type="subunit">
    <text evidence="1">Component of the NuA4 histone acetyltransferase complex.</text>
</comment>
<organism evidence="3 4">
    <name type="scientific">Dactylonectria estremocensis</name>
    <dbReference type="NCBI Taxonomy" id="1079267"/>
    <lineage>
        <taxon>Eukaryota</taxon>
        <taxon>Fungi</taxon>
        <taxon>Dikarya</taxon>
        <taxon>Ascomycota</taxon>
        <taxon>Pezizomycotina</taxon>
        <taxon>Sordariomycetes</taxon>
        <taxon>Hypocreomycetidae</taxon>
        <taxon>Hypocreales</taxon>
        <taxon>Nectriaceae</taxon>
        <taxon>Dactylonectria</taxon>
    </lineage>
</organism>
<comment type="caution">
    <text evidence="3">The sequence shown here is derived from an EMBL/GenBank/DDBJ whole genome shotgun (WGS) entry which is preliminary data.</text>
</comment>
<dbReference type="InterPro" id="IPR000953">
    <property type="entry name" value="Chromo/chromo_shadow_dom"/>
</dbReference>
<dbReference type="OrthoDB" id="5095217at2759"/>
<sequence length="291" mass="32501">MLAKELRDWQKRQPVKHDDMLGYHRCFAICWLFIRRALTWSTGQDWSRISAFAEKAMPAFTTGGTCTHASRQPWQKPMALQSCAFCVTSGSIIPRPGMPIVNITWIIRIASRFNSLKREKQLPQVSPDLSQSSTPSWGSHTTAVDDKALSSYSTPLSVAPEELIDPAIFGAELQSNDMPIAPTATKSPSEKGDEIRTSCYLDIDKQFQGAPDDLVINGPEAEAGPDHIVANKNLIYGVLPQDNHEACYDSPLALDQEGTEFETENLVAKGRIGRRVWYRVKWKSYPESENS</sequence>
<keyword evidence="4" id="KW-1185">Reference proteome</keyword>
<dbReference type="CDD" id="cd00024">
    <property type="entry name" value="CD_CSD"/>
    <property type="match status" value="1"/>
</dbReference>
<dbReference type="InterPro" id="IPR016197">
    <property type="entry name" value="Chromo-like_dom_sf"/>
</dbReference>
<dbReference type="PROSITE" id="PS50013">
    <property type="entry name" value="CHROMO_2"/>
    <property type="match status" value="1"/>
</dbReference>